<dbReference type="Pfam" id="PF00089">
    <property type="entry name" value="Trypsin"/>
    <property type="match status" value="1"/>
</dbReference>
<proteinExistence type="predicted"/>
<evidence type="ECO:0000313" key="3">
    <source>
        <dbReference type="EMBL" id="MBL6454230.1"/>
    </source>
</evidence>
<organism evidence="3 4">
    <name type="scientific">Belnapia mucosa</name>
    <dbReference type="NCBI Taxonomy" id="2804532"/>
    <lineage>
        <taxon>Bacteria</taxon>
        <taxon>Pseudomonadati</taxon>
        <taxon>Pseudomonadota</taxon>
        <taxon>Alphaproteobacteria</taxon>
        <taxon>Acetobacterales</taxon>
        <taxon>Roseomonadaceae</taxon>
        <taxon>Belnapia</taxon>
    </lineage>
</organism>
<comment type="caution">
    <text evidence="3">The sequence shown here is derived from an EMBL/GenBank/DDBJ whole genome shotgun (WGS) entry which is preliminary data.</text>
</comment>
<dbReference type="Proteomes" id="UP000606490">
    <property type="component" value="Unassembled WGS sequence"/>
</dbReference>
<dbReference type="InterPro" id="IPR050966">
    <property type="entry name" value="Glutamyl_endopeptidase"/>
</dbReference>
<name>A0ABS1UXP0_9PROT</name>
<keyword evidence="4" id="KW-1185">Reference proteome</keyword>
<evidence type="ECO:0000259" key="2">
    <source>
        <dbReference type="PROSITE" id="PS50240"/>
    </source>
</evidence>
<dbReference type="RefSeq" id="WP_202823949.1">
    <property type="nucleotide sequence ID" value="NZ_JAEUXJ010000001.1"/>
</dbReference>
<dbReference type="Gene3D" id="2.40.10.10">
    <property type="entry name" value="Trypsin-like serine proteases"/>
    <property type="match status" value="2"/>
</dbReference>
<evidence type="ECO:0000313" key="4">
    <source>
        <dbReference type="Proteomes" id="UP000606490"/>
    </source>
</evidence>
<dbReference type="InterPro" id="IPR009003">
    <property type="entry name" value="Peptidase_S1_PA"/>
</dbReference>
<gene>
    <name evidence="3" type="ORF">JMJ55_02770</name>
</gene>
<dbReference type="SMART" id="SM00020">
    <property type="entry name" value="Tryp_SPc"/>
    <property type="match status" value="1"/>
</dbReference>
<dbReference type="PANTHER" id="PTHR15462">
    <property type="entry name" value="SERINE PROTEASE"/>
    <property type="match status" value="1"/>
</dbReference>
<accession>A0ABS1UXP0</accession>
<evidence type="ECO:0000256" key="1">
    <source>
        <dbReference type="ARBA" id="ARBA00022729"/>
    </source>
</evidence>
<dbReference type="PROSITE" id="PS50240">
    <property type="entry name" value="TRYPSIN_DOM"/>
    <property type="match status" value="1"/>
</dbReference>
<dbReference type="SUPFAM" id="SSF50494">
    <property type="entry name" value="Trypsin-like serine proteases"/>
    <property type="match status" value="1"/>
</dbReference>
<dbReference type="PANTHER" id="PTHR15462:SF8">
    <property type="entry name" value="SERINE PROTEASE"/>
    <property type="match status" value="1"/>
</dbReference>
<dbReference type="InterPro" id="IPR001254">
    <property type="entry name" value="Trypsin_dom"/>
</dbReference>
<dbReference type="PROSITE" id="PS00134">
    <property type="entry name" value="TRYPSIN_HIS"/>
    <property type="match status" value="1"/>
</dbReference>
<reference evidence="3 4" key="1">
    <citation type="submission" date="2021-01" db="EMBL/GenBank/DDBJ databases">
        <title>Belnapia mucosa sp. nov. and Belnapia arida sp. nov., isolated from the Tabernas Desert (Almeria, Spain).</title>
        <authorList>
            <person name="Molina-Menor E."/>
            <person name="Vidal-Verdu A."/>
            <person name="Calonge A."/>
            <person name="Satari L."/>
            <person name="Pereto Magraner J."/>
            <person name="Porcar Miralles M."/>
        </authorList>
    </citation>
    <scope>NUCLEOTIDE SEQUENCE [LARGE SCALE GENOMIC DNA]</scope>
    <source>
        <strain evidence="3 4">T6</strain>
    </source>
</reference>
<dbReference type="InterPro" id="IPR018114">
    <property type="entry name" value="TRYPSIN_HIS"/>
</dbReference>
<sequence>MSRAPGRAAPPPIPTEAPLKRLLPAAALLLPALAAAEPKPLLPGIGPADPRRPVDLRAPPWNALGRVQLEVGGRCTGVLIGPRLLLTAAHCLVAPRSRALVRPGTVHVLLGYDRGTAVGHAQAVSYRIGPGFDPATGGPPGADWAVLVLDSPLGAPDRVLPLLTAAPAPRTPLMLGGYQQDRPEVLLADTGCRAIGLSRPGPGAMLLHDCAGTRGSSGAPLLAPLPGGGWGVAGIASRTSPAVALGAAVPTSAISLP</sequence>
<keyword evidence="1" id="KW-0732">Signal</keyword>
<protein>
    <submittedName>
        <fullName evidence="3">Trypsin-like serine protease</fullName>
    </submittedName>
</protein>
<dbReference type="InterPro" id="IPR043504">
    <property type="entry name" value="Peptidase_S1_PA_chymotrypsin"/>
</dbReference>
<dbReference type="EMBL" id="JAEUXJ010000001">
    <property type="protein sequence ID" value="MBL6454230.1"/>
    <property type="molecule type" value="Genomic_DNA"/>
</dbReference>
<feature type="domain" description="Peptidase S1" evidence="2">
    <location>
        <begin position="41"/>
        <end position="257"/>
    </location>
</feature>